<dbReference type="GO" id="GO:0016887">
    <property type="term" value="F:ATP hydrolysis activity"/>
    <property type="evidence" value="ECO:0007669"/>
    <property type="project" value="InterPro"/>
</dbReference>
<dbReference type="CDD" id="cd00371">
    <property type="entry name" value="HMA"/>
    <property type="match status" value="1"/>
</dbReference>
<feature type="transmembrane region" description="Helical" evidence="7">
    <location>
        <begin position="739"/>
        <end position="758"/>
    </location>
</feature>
<evidence type="ECO:0000256" key="1">
    <source>
        <dbReference type="ARBA" id="ARBA00004127"/>
    </source>
</evidence>
<dbReference type="InterPro" id="IPR006121">
    <property type="entry name" value="HMA_dom"/>
</dbReference>
<dbReference type="GO" id="GO:0012505">
    <property type="term" value="C:endomembrane system"/>
    <property type="evidence" value="ECO:0007669"/>
    <property type="project" value="UniProtKB-SubCell"/>
</dbReference>
<dbReference type="GO" id="GO:0005524">
    <property type="term" value="F:ATP binding"/>
    <property type="evidence" value="ECO:0007669"/>
    <property type="project" value="InterPro"/>
</dbReference>
<keyword evidence="4" id="KW-1278">Translocase</keyword>
<comment type="subcellular location">
    <subcellularLocation>
        <location evidence="1">Endomembrane system</location>
        <topology evidence="1">Multi-pass membrane protein</topology>
    </subcellularLocation>
</comment>
<dbReference type="Gene3D" id="3.40.50.1000">
    <property type="entry name" value="HAD superfamily/HAD-like"/>
    <property type="match status" value="1"/>
</dbReference>
<dbReference type="GO" id="GO:0005507">
    <property type="term" value="F:copper ion binding"/>
    <property type="evidence" value="ECO:0007669"/>
    <property type="project" value="TreeGrafter"/>
</dbReference>
<dbReference type="GO" id="GO:0043682">
    <property type="term" value="F:P-type divalent copper transporter activity"/>
    <property type="evidence" value="ECO:0007669"/>
    <property type="project" value="TreeGrafter"/>
</dbReference>
<feature type="transmembrane region" description="Helical" evidence="7">
    <location>
        <begin position="139"/>
        <end position="158"/>
    </location>
</feature>
<dbReference type="EC" id="3.6.3.-" evidence="9"/>
<dbReference type="GO" id="GO:0016020">
    <property type="term" value="C:membrane"/>
    <property type="evidence" value="ECO:0007669"/>
    <property type="project" value="InterPro"/>
</dbReference>
<dbReference type="SUPFAM" id="SSF81665">
    <property type="entry name" value="Calcium ATPase, transmembrane domain M"/>
    <property type="match status" value="1"/>
</dbReference>
<keyword evidence="10" id="KW-1185">Reference proteome</keyword>
<accession>A0A378JHS6</accession>
<evidence type="ECO:0000256" key="2">
    <source>
        <dbReference type="ARBA" id="ARBA00022692"/>
    </source>
</evidence>
<dbReference type="PANTHER" id="PTHR43520:SF8">
    <property type="entry name" value="P-TYPE CU(+) TRANSPORTER"/>
    <property type="match status" value="1"/>
</dbReference>
<feature type="transmembrane region" description="Helical" evidence="7">
    <location>
        <begin position="383"/>
        <end position="408"/>
    </location>
</feature>
<proteinExistence type="predicted"/>
<keyword evidence="2 7" id="KW-0812">Transmembrane</keyword>
<dbReference type="PRINTS" id="PR00119">
    <property type="entry name" value="CATATPASE"/>
</dbReference>
<dbReference type="EMBL" id="UGOD01000001">
    <property type="protein sequence ID" value="STX50577.1"/>
    <property type="molecule type" value="Genomic_DNA"/>
</dbReference>
<evidence type="ECO:0000259" key="8">
    <source>
        <dbReference type="Pfam" id="PF00122"/>
    </source>
</evidence>
<dbReference type="PANTHER" id="PTHR43520">
    <property type="entry name" value="ATP7, ISOFORM B"/>
    <property type="match status" value="1"/>
</dbReference>
<dbReference type="AlphaFoldDB" id="A0A378JHS6"/>
<dbReference type="NCBIfam" id="TIGR01494">
    <property type="entry name" value="ATPase_P-type"/>
    <property type="match status" value="1"/>
</dbReference>
<dbReference type="SUPFAM" id="SSF56784">
    <property type="entry name" value="HAD-like"/>
    <property type="match status" value="1"/>
</dbReference>
<keyword evidence="6 7" id="KW-0472">Membrane</keyword>
<dbReference type="InterPro" id="IPR023298">
    <property type="entry name" value="ATPase_P-typ_TM_dom_sf"/>
</dbReference>
<feature type="domain" description="P-type ATPase A" evidence="8">
    <location>
        <begin position="243"/>
        <end position="338"/>
    </location>
</feature>
<keyword evidence="3" id="KW-0479">Metal-binding</keyword>
<dbReference type="InterPro" id="IPR001757">
    <property type="entry name" value="P_typ_ATPase"/>
</dbReference>
<dbReference type="GO" id="GO:0055070">
    <property type="term" value="P:copper ion homeostasis"/>
    <property type="evidence" value="ECO:0007669"/>
    <property type="project" value="TreeGrafter"/>
</dbReference>
<dbReference type="InterPro" id="IPR023299">
    <property type="entry name" value="ATPase_P-typ_cyto_dom_N"/>
</dbReference>
<feature type="transmembrane region" description="Helical" evidence="7">
    <location>
        <begin position="179"/>
        <end position="200"/>
    </location>
</feature>
<organism evidence="9 10">
    <name type="scientific">Legionella busanensis</name>
    <dbReference type="NCBI Taxonomy" id="190655"/>
    <lineage>
        <taxon>Bacteria</taxon>
        <taxon>Pseudomonadati</taxon>
        <taxon>Pseudomonadota</taxon>
        <taxon>Gammaproteobacteria</taxon>
        <taxon>Legionellales</taxon>
        <taxon>Legionellaceae</taxon>
        <taxon>Legionella</taxon>
    </lineage>
</organism>
<evidence type="ECO:0000313" key="9">
    <source>
        <dbReference type="EMBL" id="STX50577.1"/>
    </source>
</evidence>
<feature type="transmembrane region" description="Helical" evidence="7">
    <location>
        <begin position="356"/>
        <end position="377"/>
    </location>
</feature>
<evidence type="ECO:0000313" key="10">
    <source>
        <dbReference type="Proteomes" id="UP000254794"/>
    </source>
</evidence>
<dbReference type="InterPro" id="IPR023214">
    <property type="entry name" value="HAD_sf"/>
</dbReference>
<evidence type="ECO:0000256" key="5">
    <source>
        <dbReference type="ARBA" id="ARBA00022989"/>
    </source>
</evidence>
<dbReference type="InterPro" id="IPR059000">
    <property type="entry name" value="ATPase_P-type_domA"/>
</dbReference>
<dbReference type="Gene3D" id="2.70.150.10">
    <property type="entry name" value="Calcium-transporting ATPase, cytoplasmic transduction domain A"/>
    <property type="match status" value="1"/>
</dbReference>
<dbReference type="Pfam" id="PF00702">
    <property type="entry name" value="Hydrolase"/>
    <property type="match status" value="1"/>
</dbReference>
<sequence>MISKTYEFSLPTITCVSCTRSIEIILEQYKKDHPWLESHYVDLTTKRLKISINEQDTNEAKIDYNVIIAKEVEEIGFRCIPLSLEDLIFEPEPKEIEKGSKIADKIREFFTSHWFQGLIGTTVGLSLLILSLLTGGLPIPIMIIIGTLSSLLTLILGFPSYKDAFMKLWKSRTLTMDMLFTLSTLTVLIVSALAFFVPWLPMMFEAGLLIFGFRHVGLAIEESLKNKLGIDKRFQQRLPRCVNLLIDEDKVELCPLLNIKNDDVIVINPGEIIPLDGVCLTENNLIYETIRTGSPLPRNFKKGELVYSGMYLAEDAKPLKLQVTADVHNSYLARFDKAIEAAQFEKAPIEETATRLLQYFIPGVIAFAILSGITISLFFPPALAIQCAIAVLVSACPCTLGLIVPFAVKIGLRKAAINEVEFKSAKKIQEAAAIDAIIFDLHGTLTKGAPVVSNLKCLAPDTDEHMMLAYAATIEQKSKHPMARAICNYVETRKVQILEPGNKVVVDTSNHSGLSGQIKGEKITIGDKSIMREAGIDVTSVRESIDLNVGETVIYIARNNKLLGYFILTDPLRNEAHQTIAALKKLEKQVYICTGAEEQTALRYAAILGIPADHVAAAHVGLAVQKDDKAKIDFIRSLQAKNLKVAMLGDGDNDTHALAQCDFGIAIKSSSSSEDAQQQSGAIIQGESLLPVVSLFAIAKQTVSNIKQNLALSLSYNSATLLVASGLLVFIGFSLNPGVGVALMVLQTALILGNTYRFKRKSLEHLKPQSSNTDTVEMGSYEKFKNIFHLRDKPSLNDEIVKEVNLHQRKEKALISNTSRVQELSVPANSSLSL</sequence>
<evidence type="ECO:0000256" key="3">
    <source>
        <dbReference type="ARBA" id="ARBA00022723"/>
    </source>
</evidence>
<feature type="transmembrane region" description="Helical" evidence="7">
    <location>
        <begin position="114"/>
        <end position="133"/>
    </location>
</feature>
<evidence type="ECO:0000256" key="7">
    <source>
        <dbReference type="SAM" id="Phobius"/>
    </source>
</evidence>
<dbReference type="Pfam" id="PF00122">
    <property type="entry name" value="E1-E2_ATPase"/>
    <property type="match status" value="1"/>
</dbReference>
<gene>
    <name evidence="9" type="primary">pacS</name>
    <name evidence="9" type="ORF">NCTC13316_00660</name>
</gene>
<dbReference type="Proteomes" id="UP000254794">
    <property type="component" value="Unassembled WGS sequence"/>
</dbReference>
<reference evidence="9 10" key="1">
    <citation type="submission" date="2018-06" db="EMBL/GenBank/DDBJ databases">
        <authorList>
            <consortium name="Pathogen Informatics"/>
            <person name="Doyle S."/>
        </authorList>
    </citation>
    <scope>NUCLEOTIDE SEQUENCE [LARGE SCALE GENOMIC DNA]</scope>
    <source>
        <strain evidence="9 10">NCTC13316</strain>
    </source>
</reference>
<dbReference type="InterPro" id="IPR036412">
    <property type="entry name" value="HAD-like_sf"/>
</dbReference>
<dbReference type="Gene3D" id="3.30.70.100">
    <property type="match status" value="1"/>
</dbReference>
<name>A0A378JHS6_9GAMM</name>
<dbReference type="InterPro" id="IPR008250">
    <property type="entry name" value="ATPase_P-typ_transduc_dom_A_sf"/>
</dbReference>
<evidence type="ECO:0000256" key="6">
    <source>
        <dbReference type="ARBA" id="ARBA00023136"/>
    </source>
</evidence>
<dbReference type="OrthoDB" id="2490855at2"/>
<feature type="transmembrane region" description="Helical" evidence="7">
    <location>
        <begin position="710"/>
        <end position="733"/>
    </location>
</feature>
<dbReference type="SUPFAM" id="SSF81653">
    <property type="entry name" value="Calcium ATPase, transduction domain A"/>
    <property type="match status" value="1"/>
</dbReference>
<keyword evidence="5 7" id="KW-1133">Transmembrane helix</keyword>
<dbReference type="RefSeq" id="WP_115330286.1">
    <property type="nucleotide sequence ID" value="NZ_CAAAHP010000004.1"/>
</dbReference>
<protein>
    <submittedName>
        <fullName evidence="9">Cation transporting ATPase PacS</fullName>
        <ecNumber evidence="9">3.6.3.-</ecNumber>
    </submittedName>
</protein>
<keyword evidence="9" id="KW-0378">Hydrolase</keyword>
<dbReference type="Gene3D" id="3.40.1110.10">
    <property type="entry name" value="Calcium-transporting ATPase, cytoplasmic domain N"/>
    <property type="match status" value="1"/>
</dbReference>
<evidence type="ECO:0000256" key="4">
    <source>
        <dbReference type="ARBA" id="ARBA00022967"/>
    </source>
</evidence>